<feature type="region of interest" description="Disordered" evidence="1">
    <location>
        <begin position="1"/>
        <end position="83"/>
    </location>
</feature>
<dbReference type="AlphaFoldDB" id="A0A6J4T7T3"/>
<organism evidence="2">
    <name type="scientific">uncultured Sphingomonadaceae bacterium</name>
    <dbReference type="NCBI Taxonomy" id="169976"/>
    <lineage>
        <taxon>Bacteria</taxon>
        <taxon>Pseudomonadati</taxon>
        <taxon>Pseudomonadota</taxon>
        <taxon>Alphaproteobacteria</taxon>
        <taxon>Sphingomonadales</taxon>
        <taxon>Sphingomonadaceae</taxon>
        <taxon>environmental samples</taxon>
    </lineage>
</organism>
<feature type="non-terminal residue" evidence="2">
    <location>
        <position position="83"/>
    </location>
</feature>
<name>A0A6J4T7T3_9SPHN</name>
<proteinExistence type="predicted"/>
<reference evidence="2" key="1">
    <citation type="submission" date="2020-02" db="EMBL/GenBank/DDBJ databases">
        <authorList>
            <person name="Meier V. D."/>
        </authorList>
    </citation>
    <scope>NUCLEOTIDE SEQUENCE</scope>
    <source>
        <strain evidence="2">AVDCRST_MAG39</strain>
    </source>
</reference>
<sequence length="83" mass="8727">DVTNPVREPAAGRGRPGCRGSHPAGTVTQPLRQQAPARAGYVRRQPASARRGADGQHLPRSRAAGREGVPKPAGGPLRHRTPL</sequence>
<gene>
    <name evidence="2" type="ORF">AVDCRST_MAG39-2443</name>
</gene>
<accession>A0A6J4T7T3</accession>
<feature type="non-terminal residue" evidence="2">
    <location>
        <position position="1"/>
    </location>
</feature>
<protein>
    <submittedName>
        <fullName evidence="2">Uncharacterized protein</fullName>
    </submittedName>
</protein>
<evidence type="ECO:0000313" key="2">
    <source>
        <dbReference type="EMBL" id="CAA9515784.1"/>
    </source>
</evidence>
<evidence type="ECO:0000256" key="1">
    <source>
        <dbReference type="SAM" id="MobiDB-lite"/>
    </source>
</evidence>
<dbReference type="EMBL" id="CADCVW010000095">
    <property type="protein sequence ID" value="CAA9515784.1"/>
    <property type="molecule type" value="Genomic_DNA"/>
</dbReference>